<name>A0ACB8RLL8_9AGAM</name>
<evidence type="ECO:0000313" key="2">
    <source>
        <dbReference type="Proteomes" id="UP000814033"/>
    </source>
</evidence>
<evidence type="ECO:0000313" key="1">
    <source>
        <dbReference type="EMBL" id="KAI0044586.1"/>
    </source>
</evidence>
<dbReference type="EMBL" id="MU275978">
    <property type="protein sequence ID" value="KAI0044586.1"/>
    <property type="molecule type" value="Genomic_DNA"/>
</dbReference>
<reference evidence="1" key="2">
    <citation type="journal article" date="2022" name="New Phytol.">
        <title>Evolutionary transition to the ectomycorrhizal habit in the genomes of a hyperdiverse lineage of mushroom-forming fungi.</title>
        <authorList>
            <person name="Looney B."/>
            <person name="Miyauchi S."/>
            <person name="Morin E."/>
            <person name="Drula E."/>
            <person name="Courty P.E."/>
            <person name="Kohler A."/>
            <person name="Kuo A."/>
            <person name="LaButti K."/>
            <person name="Pangilinan J."/>
            <person name="Lipzen A."/>
            <person name="Riley R."/>
            <person name="Andreopoulos W."/>
            <person name="He G."/>
            <person name="Johnson J."/>
            <person name="Nolan M."/>
            <person name="Tritt A."/>
            <person name="Barry K.W."/>
            <person name="Grigoriev I.V."/>
            <person name="Nagy L.G."/>
            <person name="Hibbett D."/>
            <person name="Henrissat B."/>
            <person name="Matheny P.B."/>
            <person name="Labbe J."/>
            <person name="Martin F.M."/>
        </authorList>
    </citation>
    <scope>NUCLEOTIDE SEQUENCE</scope>
    <source>
        <strain evidence="1">FP105234-sp</strain>
    </source>
</reference>
<keyword evidence="2" id="KW-1185">Reference proteome</keyword>
<accession>A0ACB8RLL8</accession>
<proteinExistence type="predicted"/>
<sequence length="345" mass="37614">MAPSTSAMMWDSDVSLSSQPKSVNSVQSIKTRQNCSVHLYPANRISESSRPQQAAPVEARRKRSKRMFGVAKTASTCSSSAATFNIVPTSTAATSNPCTLIVLIEDWRRGVAERAELAVCMDTGVDPTLGPCYWVDAGDVCCQLQGGPSRIEGSGKVFTMRGKYRQAILRIGLDGQETRQSVLLPVEESSMTLELFVESIEDPTPLPAAARQPTQAPPSSSDYLRLLTQASTRGTSPTIVEDNAGDTTSAKRKRRISTCSSDDASVRPRNWRYPTPSSDEDDVPMDPMGDRVRGELMHRKAASRRGPMRKKSKQLEAFAPVPPSTRASSPEPRGGELRRHTSWTA</sequence>
<reference evidence="1" key="1">
    <citation type="submission" date="2021-02" db="EMBL/GenBank/DDBJ databases">
        <authorList>
            <consortium name="DOE Joint Genome Institute"/>
            <person name="Ahrendt S."/>
            <person name="Looney B.P."/>
            <person name="Miyauchi S."/>
            <person name="Morin E."/>
            <person name="Drula E."/>
            <person name="Courty P.E."/>
            <person name="Chicoki N."/>
            <person name="Fauchery L."/>
            <person name="Kohler A."/>
            <person name="Kuo A."/>
            <person name="Labutti K."/>
            <person name="Pangilinan J."/>
            <person name="Lipzen A."/>
            <person name="Riley R."/>
            <person name="Andreopoulos W."/>
            <person name="He G."/>
            <person name="Johnson J."/>
            <person name="Barry K.W."/>
            <person name="Grigoriev I.V."/>
            <person name="Nagy L."/>
            <person name="Hibbett D."/>
            <person name="Henrissat B."/>
            <person name="Matheny P.B."/>
            <person name="Labbe J."/>
            <person name="Martin F."/>
        </authorList>
    </citation>
    <scope>NUCLEOTIDE SEQUENCE</scope>
    <source>
        <strain evidence="1">FP105234-sp</strain>
    </source>
</reference>
<organism evidence="1 2">
    <name type="scientific">Auriscalpium vulgare</name>
    <dbReference type="NCBI Taxonomy" id="40419"/>
    <lineage>
        <taxon>Eukaryota</taxon>
        <taxon>Fungi</taxon>
        <taxon>Dikarya</taxon>
        <taxon>Basidiomycota</taxon>
        <taxon>Agaricomycotina</taxon>
        <taxon>Agaricomycetes</taxon>
        <taxon>Russulales</taxon>
        <taxon>Auriscalpiaceae</taxon>
        <taxon>Auriscalpium</taxon>
    </lineage>
</organism>
<comment type="caution">
    <text evidence="1">The sequence shown here is derived from an EMBL/GenBank/DDBJ whole genome shotgun (WGS) entry which is preliminary data.</text>
</comment>
<protein>
    <submittedName>
        <fullName evidence="1">Uncharacterized protein</fullName>
    </submittedName>
</protein>
<gene>
    <name evidence="1" type="ORF">FA95DRAFT_1608430</name>
</gene>
<dbReference type="Proteomes" id="UP000814033">
    <property type="component" value="Unassembled WGS sequence"/>
</dbReference>